<keyword evidence="3" id="KW-1185">Reference proteome</keyword>
<dbReference type="RefSeq" id="WP_275568266.1">
    <property type="nucleotide sequence ID" value="NZ_JARGYC010000042.1"/>
</dbReference>
<dbReference type="Proteomes" id="UP001220964">
    <property type="component" value="Unassembled WGS sequence"/>
</dbReference>
<feature type="transmembrane region" description="Helical" evidence="1">
    <location>
        <begin position="12"/>
        <end position="32"/>
    </location>
</feature>
<keyword evidence="1" id="KW-0812">Transmembrane</keyword>
<sequence length="190" mass="19982">MAAAQTAMSRIGGWLAVLSIGAGILYVLYVLYWSGDEVAAFELEPRGRTDELAVRLDPAMTPVRAILSLDYSGRRGGRIASYDVAIGGDAEAGIKDIFTESGIANDTSDDTSRSSRVRTQNINLGSFEVPLEAGYLLRAEIAPSGRVDVEAARMTLAANSAVWDARIIAGLVGAMVLGFGLGVAGRRSDG</sequence>
<name>A0AAE3NWB5_9RHOB</name>
<organism evidence="2 3">
    <name type="scientific">Psychromarinibacter sediminicola</name>
    <dbReference type="NCBI Taxonomy" id="3033385"/>
    <lineage>
        <taxon>Bacteria</taxon>
        <taxon>Pseudomonadati</taxon>
        <taxon>Pseudomonadota</taxon>
        <taxon>Alphaproteobacteria</taxon>
        <taxon>Rhodobacterales</taxon>
        <taxon>Paracoccaceae</taxon>
        <taxon>Psychromarinibacter</taxon>
    </lineage>
</organism>
<dbReference type="AlphaFoldDB" id="A0AAE3NWB5"/>
<evidence type="ECO:0000256" key="1">
    <source>
        <dbReference type="SAM" id="Phobius"/>
    </source>
</evidence>
<evidence type="ECO:0000313" key="2">
    <source>
        <dbReference type="EMBL" id="MDF0602130.1"/>
    </source>
</evidence>
<keyword evidence="1" id="KW-1133">Transmembrane helix</keyword>
<comment type="caution">
    <text evidence="2">The sequence shown here is derived from an EMBL/GenBank/DDBJ whole genome shotgun (WGS) entry which is preliminary data.</text>
</comment>
<keyword evidence="1" id="KW-0472">Membrane</keyword>
<feature type="transmembrane region" description="Helical" evidence="1">
    <location>
        <begin position="165"/>
        <end position="184"/>
    </location>
</feature>
<reference evidence="2" key="1">
    <citation type="submission" date="2023-03" db="EMBL/GenBank/DDBJ databases">
        <title>Multiphase analysis and comparison of six strains from genera Psychromarinibacter, Lutimaribacter, and Maritimibacter, including a novel species: Psychromarinibacter sediminicola sp. nov.</title>
        <authorList>
            <person name="Wang Y.-H."/>
            <person name="Ye M.-Q."/>
            <person name="Du Z.-J."/>
        </authorList>
    </citation>
    <scope>NUCLEOTIDE SEQUENCE</scope>
    <source>
        <strain evidence="2">C21-152</strain>
    </source>
</reference>
<accession>A0AAE3NWB5</accession>
<gene>
    <name evidence="2" type="ORF">P1J78_15425</name>
</gene>
<dbReference type="EMBL" id="JARGYC010000042">
    <property type="protein sequence ID" value="MDF0602130.1"/>
    <property type="molecule type" value="Genomic_DNA"/>
</dbReference>
<protein>
    <submittedName>
        <fullName evidence="2">Uncharacterized protein</fullName>
    </submittedName>
</protein>
<evidence type="ECO:0000313" key="3">
    <source>
        <dbReference type="Proteomes" id="UP001220964"/>
    </source>
</evidence>
<proteinExistence type="predicted"/>